<keyword evidence="1" id="KW-0378">Hydrolase</keyword>
<sequence length="203" mass="24057">MTKLFLFDIDHVLVHPPSYGANHTLEEAGLDVSWKEDFFRNFYQDCQRGKKDLIDVLTPYLTQCGWKKSTEDFLNAWFTYEHHVDNELLSYIQTLRGKGYHCMINSDQESYRKKYILEQMNFAHLFDGCYFSCDIGYLKDDVTRFEIVFDDIVKKFGPVEKEEIFYVDDQEKNVSIAKEFGIDAIVYESTEKTTEEIKKRIQN</sequence>
<dbReference type="PANTHER" id="PTHR43611:SF3">
    <property type="entry name" value="FLAVIN MONONUCLEOTIDE HYDROLASE 1, CHLOROPLATIC"/>
    <property type="match status" value="1"/>
</dbReference>
<gene>
    <name evidence="1" type="ORF">UV42_C0062G0002</name>
</gene>
<dbReference type="InterPro" id="IPR036412">
    <property type="entry name" value="HAD-like_sf"/>
</dbReference>
<dbReference type="EMBL" id="LCEK01000062">
    <property type="protein sequence ID" value="KKS70280.1"/>
    <property type="molecule type" value="Genomic_DNA"/>
</dbReference>
<organism evidence="1 2">
    <name type="scientific">Candidatus Magasanikbacteria bacterium GW2011_GWE2_42_7</name>
    <dbReference type="NCBI Taxonomy" id="1619052"/>
    <lineage>
        <taxon>Bacteria</taxon>
        <taxon>Candidatus Magasanikiibacteriota</taxon>
    </lineage>
</organism>
<accession>A0A0G1BA80</accession>
<dbReference type="InterPro" id="IPR023214">
    <property type="entry name" value="HAD_sf"/>
</dbReference>
<name>A0A0G1BA80_9BACT</name>
<dbReference type="SUPFAM" id="SSF56784">
    <property type="entry name" value="HAD-like"/>
    <property type="match status" value="1"/>
</dbReference>
<evidence type="ECO:0000313" key="2">
    <source>
        <dbReference type="Proteomes" id="UP000033867"/>
    </source>
</evidence>
<dbReference type="Gene3D" id="3.40.50.1000">
    <property type="entry name" value="HAD superfamily/HAD-like"/>
    <property type="match status" value="1"/>
</dbReference>
<evidence type="ECO:0000313" key="1">
    <source>
        <dbReference type="EMBL" id="KKS70280.1"/>
    </source>
</evidence>
<dbReference type="Pfam" id="PF00702">
    <property type="entry name" value="Hydrolase"/>
    <property type="match status" value="1"/>
</dbReference>
<dbReference type="AlphaFoldDB" id="A0A0G1BA80"/>
<dbReference type="PANTHER" id="PTHR43611">
    <property type="entry name" value="ALPHA-D-GLUCOSE 1-PHOSPHATE PHOSPHATASE"/>
    <property type="match status" value="1"/>
</dbReference>
<protein>
    <submittedName>
        <fullName evidence="1">HAD-superfamily hydrolase, subfamily IA, variant 3</fullName>
    </submittedName>
</protein>
<comment type="caution">
    <text evidence="1">The sequence shown here is derived from an EMBL/GenBank/DDBJ whole genome shotgun (WGS) entry which is preliminary data.</text>
</comment>
<dbReference type="Gene3D" id="1.10.150.240">
    <property type="entry name" value="Putative phosphatase, domain 2"/>
    <property type="match status" value="1"/>
</dbReference>
<dbReference type="GO" id="GO:0016787">
    <property type="term" value="F:hydrolase activity"/>
    <property type="evidence" value="ECO:0007669"/>
    <property type="project" value="UniProtKB-KW"/>
</dbReference>
<reference evidence="1 2" key="1">
    <citation type="journal article" date="2015" name="Nature">
        <title>rRNA introns, odd ribosomes, and small enigmatic genomes across a large radiation of phyla.</title>
        <authorList>
            <person name="Brown C.T."/>
            <person name="Hug L.A."/>
            <person name="Thomas B.C."/>
            <person name="Sharon I."/>
            <person name="Castelle C.J."/>
            <person name="Singh A."/>
            <person name="Wilkins M.J."/>
            <person name="Williams K.H."/>
            <person name="Banfield J.F."/>
        </authorList>
    </citation>
    <scope>NUCLEOTIDE SEQUENCE [LARGE SCALE GENOMIC DNA]</scope>
</reference>
<dbReference type="Proteomes" id="UP000033867">
    <property type="component" value="Unassembled WGS sequence"/>
</dbReference>
<dbReference type="InterPro" id="IPR023198">
    <property type="entry name" value="PGP-like_dom2"/>
</dbReference>
<proteinExistence type="predicted"/>